<dbReference type="InterPro" id="IPR013103">
    <property type="entry name" value="RVT_2"/>
</dbReference>
<dbReference type="EnsemblMetazoa" id="Aqu2.1.16149_001">
    <property type="protein sequence ID" value="Aqu2.1.16149_001"/>
    <property type="gene ID" value="Aqu2.1.16149"/>
</dbReference>
<dbReference type="InParanoid" id="A0A1X7TMH5"/>
<reference evidence="2" key="1">
    <citation type="submission" date="2017-05" db="UniProtKB">
        <authorList>
            <consortium name="EnsemblMetazoa"/>
        </authorList>
    </citation>
    <scope>IDENTIFICATION</scope>
</reference>
<protein>
    <recommendedName>
        <fullName evidence="1">Reverse transcriptase Ty1/copia-type domain-containing protein</fullName>
    </recommendedName>
</protein>
<feature type="domain" description="Reverse transcriptase Ty1/copia-type" evidence="1">
    <location>
        <begin position="69"/>
        <end position="134"/>
    </location>
</feature>
<dbReference type="AlphaFoldDB" id="A0A1X7TMH5"/>
<sequence>MDVTSAFLNGDQQEVYMRQPEKFQVKGKEHLVYKKPVRIETSSKVLEYDFGSSVKKDGIYTSQKRPMHDKERMNDVKSKLSVEFEVKDLGELQYLLGFSIIQNHLERSVWIGQPTYTLNVLEKFDLQDAKPVATEKSHRW</sequence>
<name>A0A1X7TMH5_AMPQE</name>
<proteinExistence type="predicted"/>
<dbReference type="eggNOG" id="KOG0017">
    <property type="taxonomic scope" value="Eukaryota"/>
</dbReference>
<evidence type="ECO:0000313" key="2">
    <source>
        <dbReference type="EnsemblMetazoa" id="Aqu2.1.16149_001"/>
    </source>
</evidence>
<organism evidence="2">
    <name type="scientific">Amphimedon queenslandica</name>
    <name type="common">Sponge</name>
    <dbReference type="NCBI Taxonomy" id="400682"/>
    <lineage>
        <taxon>Eukaryota</taxon>
        <taxon>Metazoa</taxon>
        <taxon>Porifera</taxon>
        <taxon>Demospongiae</taxon>
        <taxon>Heteroscleromorpha</taxon>
        <taxon>Haplosclerida</taxon>
        <taxon>Niphatidae</taxon>
        <taxon>Amphimedon</taxon>
    </lineage>
</organism>
<evidence type="ECO:0000259" key="1">
    <source>
        <dbReference type="Pfam" id="PF07727"/>
    </source>
</evidence>
<accession>A0A1X7TMH5</accession>
<dbReference type="Pfam" id="PF07727">
    <property type="entry name" value="RVT_2"/>
    <property type="match status" value="1"/>
</dbReference>